<proteinExistence type="predicted"/>
<evidence type="ECO:0000313" key="2">
    <source>
        <dbReference type="Proteomes" id="UP000735302"/>
    </source>
</evidence>
<dbReference type="SUPFAM" id="SSF56672">
    <property type="entry name" value="DNA/RNA polymerases"/>
    <property type="match status" value="1"/>
</dbReference>
<dbReference type="EMBL" id="BLXT01000942">
    <property type="protein sequence ID" value="GFN81489.1"/>
    <property type="molecule type" value="Genomic_DNA"/>
</dbReference>
<organism evidence="1 2">
    <name type="scientific">Plakobranchus ocellatus</name>
    <dbReference type="NCBI Taxonomy" id="259542"/>
    <lineage>
        <taxon>Eukaryota</taxon>
        <taxon>Metazoa</taxon>
        <taxon>Spiralia</taxon>
        <taxon>Lophotrochozoa</taxon>
        <taxon>Mollusca</taxon>
        <taxon>Gastropoda</taxon>
        <taxon>Heterobranchia</taxon>
        <taxon>Euthyneura</taxon>
        <taxon>Panpulmonata</taxon>
        <taxon>Sacoglossa</taxon>
        <taxon>Placobranchoidea</taxon>
        <taxon>Plakobranchidae</taxon>
        <taxon>Plakobranchus</taxon>
    </lineage>
</organism>
<dbReference type="Proteomes" id="UP000735302">
    <property type="component" value="Unassembled WGS sequence"/>
</dbReference>
<gene>
    <name evidence="1" type="ORF">PoB_000799500</name>
</gene>
<dbReference type="AlphaFoldDB" id="A0AAV3YG77"/>
<protein>
    <submittedName>
        <fullName evidence="1">Zinc finger protein</fullName>
    </submittedName>
</protein>
<accession>A0AAV3YG77</accession>
<keyword evidence="2" id="KW-1185">Reference proteome</keyword>
<reference evidence="1 2" key="1">
    <citation type="journal article" date="2021" name="Elife">
        <title>Chloroplast acquisition without the gene transfer in kleptoplastic sea slugs, Plakobranchus ocellatus.</title>
        <authorList>
            <person name="Maeda T."/>
            <person name="Takahashi S."/>
            <person name="Yoshida T."/>
            <person name="Shimamura S."/>
            <person name="Takaki Y."/>
            <person name="Nagai Y."/>
            <person name="Toyoda A."/>
            <person name="Suzuki Y."/>
            <person name="Arimoto A."/>
            <person name="Ishii H."/>
            <person name="Satoh N."/>
            <person name="Nishiyama T."/>
            <person name="Hasebe M."/>
            <person name="Maruyama T."/>
            <person name="Minagawa J."/>
            <person name="Obokata J."/>
            <person name="Shigenobu S."/>
        </authorList>
    </citation>
    <scope>NUCLEOTIDE SEQUENCE [LARGE SCALE GENOMIC DNA]</scope>
</reference>
<sequence length="93" mass="10908">MLTVRPTQCVLGARTIDFFDHRLGDGAIGPQVENVEKVRAAPRPKTRKKVRVFLGLWRIHLTQFVLMETDLRYGDQQRTKRNERLTISNKVYR</sequence>
<dbReference type="InterPro" id="IPR043502">
    <property type="entry name" value="DNA/RNA_pol_sf"/>
</dbReference>
<name>A0AAV3YG77_9GAST</name>
<comment type="caution">
    <text evidence="1">The sequence shown here is derived from an EMBL/GenBank/DDBJ whole genome shotgun (WGS) entry which is preliminary data.</text>
</comment>
<evidence type="ECO:0000313" key="1">
    <source>
        <dbReference type="EMBL" id="GFN81489.1"/>
    </source>
</evidence>